<evidence type="ECO:0000313" key="8">
    <source>
        <dbReference type="Proteomes" id="UP000325684"/>
    </source>
</evidence>
<dbReference type="InterPro" id="IPR012340">
    <property type="entry name" value="NA-bd_OB-fold"/>
</dbReference>
<dbReference type="Pfam" id="PF04679">
    <property type="entry name" value="DNA_ligase_A_C"/>
    <property type="match status" value="1"/>
</dbReference>
<dbReference type="GO" id="GO:0003910">
    <property type="term" value="F:DNA ligase (ATP) activity"/>
    <property type="evidence" value="ECO:0007669"/>
    <property type="project" value="UniProtKB-EC"/>
</dbReference>
<evidence type="ECO:0000256" key="4">
    <source>
        <dbReference type="ARBA" id="ARBA00034003"/>
    </source>
</evidence>
<dbReference type="EMBL" id="VCMV01000003">
    <property type="protein sequence ID" value="KAB0269084.1"/>
    <property type="molecule type" value="Genomic_DNA"/>
</dbReference>
<dbReference type="GO" id="GO:0006310">
    <property type="term" value="P:DNA recombination"/>
    <property type="evidence" value="ECO:0007669"/>
    <property type="project" value="InterPro"/>
</dbReference>
<protein>
    <recommendedName>
        <fullName evidence="2">DNA ligase (ATP)</fullName>
        <ecNumber evidence="2">6.5.1.1</ecNumber>
    </recommendedName>
</protein>
<dbReference type="EC" id="6.5.1.1" evidence="2"/>
<dbReference type="Proteomes" id="UP000325684">
    <property type="component" value="Unassembled WGS sequence"/>
</dbReference>
<organism evidence="7 8">
    <name type="scientific">Microvirga brassicacearum</name>
    <dbReference type="NCBI Taxonomy" id="2580413"/>
    <lineage>
        <taxon>Bacteria</taxon>
        <taxon>Pseudomonadati</taxon>
        <taxon>Pseudomonadota</taxon>
        <taxon>Alphaproteobacteria</taxon>
        <taxon>Hyphomicrobiales</taxon>
        <taxon>Methylobacteriaceae</taxon>
        <taxon>Microvirga</taxon>
    </lineage>
</organism>
<dbReference type="InterPro" id="IPR050191">
    <property type="entry name" value="ATP-dep_DNA_ligase"/>
</dbReference>
<dbReference type="OrthoDB" id="9802472at2"/>
<evidence type="ECO:0000256" key="3">
    <source>
        <dbReference type="ARBA" id="ARBA00022598"/>
    </source>
</evidence>
<dbReference type="AlphaFoldDB" id="A0A5N3PH93"/>
<dbReference type="InterPro" id="IPR012310">
    <property type="entry name" value="DNA_ligase_ATP-dep_cent"/>
</dbReference>
<evidence type="ECO:0000256" key="2">
    <source>
        <dbReference type="ARBA" id="ARBA00012727"/>
    </source>
</evidence>
<dbReference type="Pfam" id="PF01068">
    <property type="entry name" value="DNA_ligase_A_M"/>
    <property type="match status" value="1"/>
</dbReference>
<evidence type="ECO:0000313" key="7">
    <source>
        <dbReference type="EMBL" id="KAB0269084.1"/>
    </source>
</evidence>
<evidence type="ECO:0000256" key="5">
    <source>
        <dbReference type="SAM" id="MobiDB-lite"/>
    </source>
</evidence>
<sequence length="335" mass="37090">MAKPPRRPIQRASVPSPRTASRRIVGRSATPQQPELFNLPIPGWIEPCLPTLVSKAPTGPEWVHEVKWDGYRLSAYLEDGKVTIRTRRGHDWTDRFPAIAAAMAALPVHSAVIDGEAVVLDAEGRSDFGALQAALGIKGRLAADVAVFYAFDLLFLDGHDLRPWKLEGRRDALEAVLDPTSRTIMLSVEIEGDGPTIFRHACNHGLEGIVSKRRDKPYTSGRVKEWLKTKCIQSDTFFVIGYEKTAGALASIRLAHFESGTLISAGGVGTGFTRSSAADLERRLKKFITDKPPVFGMRDRGVIWTKPKIRVEVEYRGWTADGNLRHPSFKGVRED</sequence>
<proteinExistence type="inferred from homology"/>
<dbReference type="CDD" id="cd07971">
    <property type="entry name" value="OBF_DNA_ligase_LigD"/>
    <property type="match status" value="1"/>
</dbReference>
<dbReference type="PANTHER" id="PTHR45674:SF4">
    <property type="entry name" value="DNA LIGASE 1"/>
    <property type="match status" value="1"/>
</dbReference>
<keyword evidence="3 7" id="KW-0436">Ligase</keyword>
<dbReference type="PANTHER" id="PTHR45674">
    <property type="entry name" value="DNA LIGASE 1/3 FAMILY MEMBER"/>
    <property type="match status" value="1"/>
</dbReference>
<keyword evidence="8" id="KW-1185">Reference proteome</keyword>
<comment type="similarity">
    <text evidence="1">Belongs to the ATP-dependent DNA ligase family.</text>
</comment>
<evidence type="ECO:0000259" key="6">
    <source>
        <dbReference type="PROSITE" id="PS50160"/>
    </source>
</evidence>
<dbReference type="SUPFAM" id="SSF50249">
    <property type="entry name" value="Nucleic acid-binding proteins"/>
    <property type="match status" value="1"/>
</dbReference>
<feature type="region of interest" description="Disordered" evidence="5">
    <location>
        <begin position="1"/>
        <end position="29"/>
    </location>
</feature>
<gene>
    <name evidence="7" type="ORF">FEZ63_02955</name>
</gene>
<comment type="catalytic activity">
    <reaction evidence="4">
        <text>ATP + (deoxyribonucleotide)n-3'-hydroxyl + 5'-phospho-(deoxyribonucleotide)m = (deoxyribonucleotide)n+m + AMP + diphosphate.</text>
        <dbReference type="EC" id="6.5.1.1"/>
    </reaction>
</comment>
<name>A0A5N3PH93_9HYPH</name>
<dbReference type="CDD" id="cd07906">
    <property type="entry name" value="Adenylation_DNA_ligase_LigD_LigC"/>
    <property type="match status" value="1"/>
</dbReference>
<dbReference type="InterPro" id="IPR014146">
    <property type="entry name" value="LigD_ligase_dom"/>
</dbReference>
<dbReference type="SUPFAM" id="SSF56091">
    <property type="entry name" value="DNA ligase/mRNA capping enzyme, catalytic domain"/>
    <property type="match status" value="1"/>
</dbReference>
<feature type="domain" description="ATP-dependent DNA ligase family profile" evidence="6">
    <location>
        <begin position="148"/>
        <end position="230"/>
    </location>
</feature>
<dbReference type="Gene3D" id="3.30.470.30">
    <property type="entry name" value="DNA ligase/mRNA capping enzyme"/>
    <property type="match status" value="1"/>
</dbReference>
<dbReference type="InterPro" id="IPR012309">
    <property type="entry name" value="DNA_ligase_ATP-dep_C"/>
</dbReference>
<dbReference type="GO" id="GO:0005524">
    <property type="term" value="F:ATP binding"/>
    <property type="evidence" value="ECO:0007669"/>
    <property type="project" value="InterPro"/>
</dbReference>
<accession>A0A5N3PH93</accession>
<dbReference type="GO" id="GO:0006281">
    <property type="term" value="P:DNA repair"/>
    <property type="evidence" value="ECO:0007669"/>
    <property type="project" value="InterPro"/>
</dbReference>
<reference evidence="7 8" key="1">
    <citation type="journal article" date="2019" name="Microorganisms">
        <title>Genome Insights into the Novel Species Microvirga brassicacearum, a Rapeseed Endophyte with Biotechnological Potential.</title>
        <authorList>
            <person name="Jimenez-Gomez A."/>
            <person name="Saati-Santamaria Z."/>
            <person name="Igual J.M."/>
            <person name="Rivas R."/>
            <person name="Mateos P.F."/>
            <person name="Garcia-Fraile P."/>
        </authorList>
    </citation>
    <scope>NUCLEOTIDE SEQUENCE [LARGE SCALE GENOMIC DNA]</scope>
    <source>
        <strain evidence="7 8">CDVBN77</strain>
    </source>
</reference>
<dbReference type="Gene3D" id="3.30.1490.70">
    <property type="match status" value="1"/>
</dbReference>
<dbReference type="NCBIfam" id="TIGR02779">
    <property type="entry name" value="NHEJ_ligase_lig"/>
    <property type="match status" value="1"/>
</dbReference>
<comment type="caution">
    <text evidence="7">The sequence shown here is derived from an EMBL/GenBank/DDBJ whole genome shotgun (WGS) entry which is preliminary data.</text>
</comment>
<evidence type="ECO:0000256" key="1">
    <source>
        <dbReference type="ARBA" id="ARBA00007572"/>
    </source>
</evidence>
<dbReference type="PROSITE" id="PS50160">
    <property type="entry name" value="DNA_LIGASE_A3"/>
    <property type="match status" value="1"/>
</dbReference>
<dbReference type="Gene3D" id="2.40.50.140">
    <property type="entry name" value="Nucleic acid-binding proteins"/>
    <property type="match status" value="1"/>
</dbReference>